<dbReference type="AlphaFoldDB" id="A0A0D6MJL7"/>
<evidence type="ECO:0000256" key="1">
    <source>
        <dbReference type="SAM" id="Phobius"/>
    </source>
</evidence>
<accession>A0A0D6MJL7</accession>
<keyword evidence="1" id="KW-0812">Transmembrane</keyword>
<keyword evidence="1" id="KW-1133">Transmembrane helix</keyword>
<dbReference type="Pfam" id="PF22564">
    <property type="entry name" value="HAAS"/>
    <property type="match status" value="1"/>
</dbReference>
<dbReference type="OrthoDB" id="7572465at2"/>
<evidence type="ECO:0000313" key="2">
    <source>
        <dbReference type="EMBL" id="GAN53807.1"/>
    </source>
</evidence>
<keyword evidence="1" id="KW-0472">Membrane</keyword>
<gene>
    <name evidence="2" type="ORF">Tasa_011_026</name>
</gene>
<feature type="transmembrane region" description="Helical" evidence="1">
    <location>
        <begin position="110"/>
        <end position="133"/>
    </location>
</feature>
<dbReference type="EMBL" id="BALE01000011">
    <property type="protein sequence ID" value="GAN53807.1"/>
    <property type="molecule type" value="Genomic_DNA"/>
</dbReference>
<dbReference type="STRING" id="1231623.Tasa_011_026"/>
<reference evidence="2 3" key="1">
    <citation type="submission" date="2012-10" db="EMBL/GenBank/DDBJ databases">
        <title>Genome sequencing of Tanticharoenia sakaeratensis NBRC 103193.</title>
        <authorList>
            <person name="Azuma Y."/>
            <person name="Hadano H."/>
            <person name="Hirakawa H."/>
            <person name="Matsushita K."/>
        </authorList>
    </citation>
    <scope>NUCLEOTIDE SEQUENCE [LARGE SCALE GENOMIC DNA]</scope>
    <source>
        <strain evidence="2 3">NBRC 103193</strain>
    </source>
</reference>
<comment type="caution">
    <text evidence="2">The sequence shown here is derived from an EMBL/GenBank/DDBJ whole genome shotgun (WGS) entry which is preliminary data.</text>
</comment>
<dbReference type="RefSeq" id="WP_048848137.1">
    <property type="nucleotide sequence ID" value="NZ_BALE01000011.1"/>
</dbReference>
<evidence type="ECO:0000313" key="3">
    <source>
        <dbReference type="Proteomes" id="UP000032679"/>
    </source>
</evidence>
<feature type="transmembrane region" description="Helical" evidence="1">
    <location>
        <begin position="166"/>
        <end position="189"/>
    </location>
</feature>
<proteinExistence type="predicted"/>
<protein>
    <recommendedName>
        <fullName evidence="4">Transmembrane protein</fullName>
    </recommendedName>
</protein>
<organism evidence="2 3">
    <name type="scientific">Tanticharoenia sakaeratensis NBRC 103193</name>
    <dbReference type="NCBI Taxonomy" id="1231623"/>
    <lineage>
        <taxon>Bacteria</taxon>
        <taxon>Pseudomonadati</taxon>
        <taxon>Pseudomonadota</taxon>
        <taxon>Alphaproteobacteria</taxon>
        <taxon>Acetobacterales</taxon>
        <taxon>Acetobacteraceae</taxon>
        <taxon>Tanticharoenia</taxon>
    </lineage>
</organism>
<keyword evidence="3" id="KW-1185">Reference proteome</keyword>
<evidence type="ECO:0008006" key="4">
    <source>
        <dbReference type="Google" id="ProtNLM"/>
    </source>
</evidence>
<sequence>MMPAFEDPQAARMWQAYFADVARRLKAVDPEQARELQADLEAHLADSLASLDPTLPECIRLDDAIRRLGRPIDYLRPVVADDLLARGTDGFRPIALARGLYQSLWLGTRWAFFGLIFGLGYLALACLAVLALLKPLWPSHVGMFEKGSTFAGLGALSDIGGTRELLGWWFEPLALCLTAALYVLLTAALRGLRKQGRFRA</sequence>
<dbReference type="Proteomes" id="UP000032679">
    <property type="component" value="Unassembled WGS sequence"/>
</dbReference>
<name>A0A0D6MJL7_9PROT</name>